<keyword evidence="2" id="KW-1185">Reference proteome</keyword>
<proteinExistence type="predicted"/>
<sequence>RGAPSYVAQRAMFFCLSGFSSGSCTAREGSWRNAQSCEVQGGFDSSCCATCRVTCAARRAVLFRAFLLLVPALRAG</sequence>
<feature type="non-terminal residue" evidence="1">
    <location>
        <position position="1"/>
    </location>
</feature>
<organism evidence="1 2">
    <name type="scientific">Trifolium medium</name>
    <dbReference type="NCBI Taxonomy" id="97028"/>
    <lineage>
        <taxon>Eukaryota</taxon>
        <taxon>Viridiplantae</taxon>
        <taxon>Streptophyta</taxon>
        <taxon>Embryophyta</taxon>
        <taxon>Tracheophyta</taxon>
        <taxon>Spermatophyta</taxon>
        <taxon>Magnoliopsida</taxon>
        <taxon>eudicotyledons</taxon>
        <taxon>Gunneridae</taxon>
        <taxon>Pentapetalae</taxon>
        <taxon>rosids</taxon>
        <taxon>fabids</taxon>
        <taxon>Fabales</taxon>
        <taxon>Fabaceae</taxon>
        <taxon>Papilionoideae</taxon>
        <taxon>50 kb inversion clade</taxon>
        <taxon>NPAAA clade</taxon>
        <taxon>Hologalegina</taxon>
        <taxon>IRL clade</taxon>
        <taxon>Trifolieae</taxon>
        <taxon>Trifolium</taxon>
    </lineage>
</organism>
<dbReference type="AlphaFoldDB" id="A0A392UHW7"/>
<dbReference type="EMBL" id="LXQA010830291">
    <property type="protein sequence ID" value="MCI73052.1"/>
    <property type="molecule type" value="Genomic_DNA"/>
</dbReference>
<protein>
    <submittedName>
        <fullName evidence="1">Uncharacterized protein</fullName>
    </submittedName>
</protein>
<name>A0A392UHW7_9FABA</name>
<dbReference type="Proteomes" id="UP000265520">
    <property type="component" value="Unassembled WGS sequence"/>
</dbReference>
<accession>A0A392UHW7</accession>
<evidence type="ECO:0000313" key="1">
    <source>
        <dbReference type="EMBL" id="MCI73052.1"/>
    </source>
</evidence>
<comment type="caution">
    <text evidence="1">The sequence shown here is derived from an EMBL/GenBank/DDBJ whole genome shotgun (WGS) entry which is preliminary data.</text>
</comment>
<reference evidence="1 2" key="1">
    <citation type="journal article" date="2018" name="Front. Plant Sci.">
        <title>Red Clover (Trifolium pratense) and Zigzag Clover (T. medium) - A Picture of Genomic Similarities and Differences.</title>
        <authorList>
            <person name="Dluhosova J."/>
            <person name="Istvanek J."/>
            <person name="Nedelnik J."/>
            <person name="Repkova J."/>
        </authorList>
    </citation>
    <scope>NUCLEOTIDE SEQUENCE [LARGE SCALE GENOMIC DNA]</scope>
    <source>
        <strain evidence="2">cv. 10/8</strain>
        <tissue evidence="1">Leaf</tissue>
    </source>
</reference>
<evidence type="ECO:0000313" key="2">
    <source>
        <dbReference type="Proteomes" id="UP000265520"/>
    </source>
</evidence>